<evidence type="ECO:0000256" key="1">
    <source>
        <dbReference type="SAM" id="MobiDB-lite"/>
    </source>
</evidence>
<name>A0A0C3PDZ3_PISTI</name>
<reference evidence="2 3" key="1">
    <citation type="submission" date="2014-04" db="EMBL/GenBank/DDBJ databases">
        <authorList>
            <consortium name="DOE Joint Genome Institute"/>
            <person name="Kuo A."/>
            <person name="Kohler A."/>
            <person name="Costa M.D."/>
            <person name="Nagy L.G."/>
            <person name="Floudas D."/>
            <person name="Copeland A."/>
            <person name="Barry K.W."/>
            <person name="Cichocki N."/>
            <person name="Veneault-Fourrey C."/>
            <person name="LaButti K."/>
            <person name="Lindquist E.A."/>
            <person name="Lipzen A."/>
            <person name="Lundell T."/>
            <person name="Morin E."/>
            <person name="Murat C."/>
            <person name="Sun H."/>
            <person name="Tunlid A."/>
            <person name="Henrissat B."/>
            <person name="Grigoriev I.V."/>
            <person name="Hibbett D.S."/>
            <person name="Martin F."/>
            <person name="Nordberg H.P."/>
            <person name="Cantor M.N."/>
            <person name="Hua S.X."/>
        </authorList>
    </citation>
    <scope>NUCLEOTIDE SEQUENCE [LARGE SCALE GENOMIC DNA]</scope>
    <source>
        <strain evidence="2 3">Marx 270</strain>
    </source>
</reference>
<dbReference type="InParanoid" id="A0A0C3PDZ3"/>
<dbReference type="AlphaFoldDB" id="A0A0C3PDZ3"/>
<proteinExistence type="predicted"/>
<feature type="region of interest" description="Disordered" evidence="1">
    <location>
        <begin position="1"/>
        <end position="22"/>
    </location>
</feature>
<dbReference type="HOGENOM" id="CLU_1907531_0_0_1"/>
<gene>
    <name evidence="2" type="ORF">M404DRAFT_491402</name>
</gene>
<evidence type="ECO:0000313" key="3">
    <source>
        <dbReference type="Proteomes" id="UP000054217"/>
    </source>
</evidence>
<sequence length="133" mass="15596">MLSIQHYSSSFHRPPDSSAPTSISQLHGHYSVMNACAPIHPFSEEQVKEKGNVLYDINGQKYHPFSQWEESWRELRCGTVTENLEAENREKYGEVEFFRKAFSVLIWYVKRLRPFSLLCRYTVMPIHLTLCVL</sequence>
<dbReference type="EMBL" id="KN831964">
    <property type="protein sequence ID" value="KIO06034.1"/>
    <property type="molecule type" value="Genomic_DNA"/>
</dbReference>
<feature type="compositionally biased region" description="Polar residues" evidence="1">
    <location>
        <begin position="1"/>
        <end position="11"/>
    </location>
</feature>
<accession>A0A0C3PDZ3</accession>
<reference evidence="3" key="2">
    <citation type="submission" date="2015-01" db="EMBL/GenBank/DDBJ databases">
        <title>Evolutionary Origins and Diversification of the Mycorrhizal Mutualists.</title>
        <authorList>
            <consortium name="DOE Joint Genome Institute"/>
            <consortium name="Mycorrhizal Genomics Consortium"/>
            <person name="Kohler A."/>
            <person name="Kuo A."/>
            <person name="Nagy L.G."/>
            <person name="Floudas D."/>
            <person name="Copeland A."/>
            <person name="Barry K.W."/>
            <person name="Cichocki N."/>
            <person name="Veneault-Fourrey C."/>
            <person name="LaButti K."/>
            <person name="Lindquist E.A."/>
            <person name="Lipzen A."/>
            <person name="Lundell T."/>
            <person name="Morin E."/>
            <person name="Murat C."/>
            <person name="Riley R."/>
            <person name="Ohm R."/>
            <person name="Sun H."/>
            <person name="Tunlid A."/>
            <person name="Henrissat B."/>
            <person name="Grigoriev I.V."/>
            <person name="Hibbett D.S."/>
            <person name="Martin F."/>
        </authorList>
    </citation>
    <scope>NUCLEOTIDE SEQUENCE [LARGE SCALE GENOMIC DNA]</scope>
    <source>
        <strain evidence="3">Marx 270</strain>
    </source>
</reference>
<dbReference type="Proteomes" id="UP000054217">
    <property type="component" value="Unassembled WGS sequence"/>
</dbReference>
<organism evidence="2 3">
    <name type="scientific">Pisolithus tinctorius Marx 270</name>
    <dbReference type="NCBI Taxonomy" id="870435"/>
    <lineage>
        <taxon>Eukaryota</taxon>
        <taxon>Fungi</taxon>
        <taxon>Dikarya</taxon>
        <taxon>Basidiomycota</taxon>
        <taxon>Agaricomycotina</taxon>
        <taxon>Agaricomycetes</taxon>
        <taxon>Agaricomycetidae</taxon>
        <taxon>Boletales</taxon>
        <taxon>Sclerodermatineae</taxon>
        <taxon>Pisolithaceae</taxon>
        <taxon>Pisolithus</taxon>
    </lineage>
</organism>
<dbReference type="OrthoDB" id="10289383at2759"/>
<keyword evidence="3" id="KW-1185">Reference proteome</keyword>
<protein>
    <submittedName>
        <fullName evidence="2">Uncharacterized protein</fullName>
    </submittedName>
</protein>
<evidence type="ECO:0000313" key="2">
    <source>
        <dbReference type="EMBL" id="KIO06034.1"/>
    </source>
</evidence>